<protein>
    <submittedName>
        <fullName evidence="2">Uncharacterized protein</fullName>
    </submittedName>
</protein>
<dbReference type="Proteomes" id="UP000823941">
    <property type="component" value="Chromosome 6"/>
</dbReference>
<accession>A0ABQ7QXA4</accession>
<reference evidence="2 3" key="1">
    <citation type="submission" date="2021-06" db="EMBL/GenBank/DDBJ databases">
        <title>A haploid diamondback moth (Plutella xylostella L.) genome assembly resolves 31 chromosomes and identifies a diamide resistance mutation.</title>
        <authorList>
            <person name="Ward C.M."/>
            <person name="Perry K.D."/>
            <person name="Baker G."/>
            <person name="Powis K."/>
            <person name="Heckel D.G."/>
            <person name="Baxter S.W."/>
        </authorList>
    </citation>
    <scope>NUCLEOTIDE SEQUENCE [LARGE SCALE GENOMIC DNA]</scope>
    <source>
        <strain evidence="2 3">LV</strain>
        <tissue evidence="2">Single pupa</tissue>
    </source>
</reference>
<gene>
    <name evidence="2" type="ORF">JYU34_004158</name>
</gene>
<name>A0ABQ7QXA4_PLUXY</name>
<comment type="caution">
    <text evidence="2">The sequence shown here is derived from an EMBL/GenBank/DDBJ whole genome shotgun (WGS) entry which is preliminary data.</text>
</comment>
<evidence type="ECO:0000256" key="1">
    <source>
        <dbReference type="SAM" id="MobiDB-lite"/>
    </source>
</evidence>
<feature type="region of interest" description="Disordered" evidence="1">
    <location>
        <begin position="50"/>
        <end position="72"/>
    </location>
</feature>
<proteinExistence type="predicted"/>
<sequence>MPSKHRPHTHIIALGTKIRTVWLRDPPPRAPLPPPPAAAAMHRVAQLSRYIGDARTKRRHTKPPLAPTSRSR</sequence>
<evidence type="ECO:0000313" key="2">
    <source>
        <dbReference type="EMBL" id="KAG7309668.1"/>
    </source>
</evidence>
<evidence type="ECO:0000313" key="3">
    <source>
        <dbReference type="Proteomes" id="UP000823941"/>
    </source>
</evidence>
<organism evidence="2 3">
    <name type="scientific">Plutella xylostella</name>
    <name type="common">Diamondback moth</name>
    <name type="synonym">Plutella maculipennis</name>
    <dbReference type="NCBI Taxonomy" id="51655"/>
    <lineage>
        <taxon>Eukaryota</taxon>
        <taxon>Metazoa</taxon>
        <taxon>Ecdysozoa</taxon>
        <taxon>Arthropoda</taxon>
        <taxon>Hexapoda</taxon>
        <taxon>Insecta</taxon>
        <taxon>Pterygota</taxon>
        <taxon>Neoptera</taxon>
        <taxon>Endopterygota</taxon>
        <taxon>Lepidoptera</taxon>
        <taxon>Glossata</taxon>
        <taxon>Ditrysia</taxon>
        <taxon>Yponomeutoidea</taxon>
        <taxon>Plutellidae</taxon>
        <taxon>Plutella</taxon>
    </lineage>
</organism>
<keyword evidence="3" id="KW-1185">Reference proteome</keyword>
<dbReference type="EMBL" id="JAHIBW010000006">
    <property type="protein sequence ID" value="KAG7309668.1"/>
    <property type="molecule type" value="Genomic_DNA"/>
</dbReference>